<dbReference type="Proteomes" id="UP001190700">
    <property type="component" value="Unassembled WGS sequence"/>
</dbReference>
<evidence type="ECO:0008006" key="4">
    <source>
        <dbReference type="Google" id="ProtNLM"/>
    </source>
</evidence>
<dbReference type="PANTHER" id="PTHR42964:SF1">
    <property type="entry name" value="POLYKETIDE BIOSYNTHESIS ENOYL-COA HYDRATASE PKSH-RELATED"/>
    <property type="match status" value="1"/>
</dbReference>
<evidence type="ECO:0000256" key="1">
    <source>
        <dbReference type="ARBA" id="ARBA00005254"/>
    </source>
</evidence>
<dbReference type="Gene3D" id="1.10.12.10">
    <property type="entry name" value="Lyase 2-enoyl-coa Hydratase, Chain A, domain 2"/>
    <property type="match status" value="1"/>
</dbReference>
<dbReference type="AlphaFoldDB" id="A0AAE0GJE5"/>
<dbReference type="CDD" id="cd06558">
    <property type="entry name" value="crotonase-like"/>
    <property type="match status" value="1"/>
</dbReference>
<gene>
    <name evidence="2" type="ORF">CYMTET_12996</name>
</gene>
<reference evidence="2 3" key="1">
    <citation type="journal article" date="2015" name="Genome Biol. Evol.">
        <title>Comparative Genomics of a Bacterivorous Green Alga Reveals Evolutionary Causalities and Consequences of Phago-Mixotrophic Mode of Nutrition.</title>
        <authorList>
            <person name="Burns J.A."/>
            <person name="Paasch A."/>
            <person name="Narechania A."/>
            <person name="Kim E."/>
        </authorList>
    </citation>
    <scope>NUCLEOTIDE SEQUENCE [LARGE SCALE GENOMIC DNA]</scope>
    <source>
        <strain evidence="2 3">PLY_AMNH</strain>
    </source>
</reference>
<keyword evidence="3" id="KW-1185">Reference proteome</keyword>
<accession>A0AAE0GJE5</accession>
<dbReference type="SUPFAM" id="SSF52096">
    <property type="entry name" value="ClpP/crotonase"/>
    <property type="match status" value="1"/>
</dbReference>
<protein>
    <recommendedName>
        <fullName evidence="4">Enoyl-CoA hydratase</fullName>
    </recommendedName>
</protein>
<comment type="caution">
    <text evidence="2">The sequence shown here is derived from an EMBL/GenBank/DDBJ whole genome shotgun (WGS) entry which is preliminary data.</text>
</comment>
<dbReference type="InterPro" id="IPR029045">
    <property type="entry name" value="ClpP/crotonase-like_dom_sf"/>
</dbReference>
<dbReference type="InterPro" id="IPR014748">
    <property type="entry name" value="Enoyl-CoA_hydra_C"/>
</dbReference>
<dbReference type="InterPro" id="IPR001753">
    <property type="entry name" value="Enoyl-CoA_hydra/iso"/>
</dbReference>
<sequence>MASNGETQDILISTAGNVSTITLNRPKRGNAITKLMATEIVSSLESMEADPSLRVIILTGAGKYFCTGMDLGGGSDIQSLSPGVDAVVGMFERVRTCSKPVIALVNGPALGGGVGLVFACDFRFALKHVFFEFSEVKRGIVPAIISTFIVPQMGPFASQQLMLSGARLSSAEAKGYGLLTEVCDGEESIAAHAKECVASLMSSAPQAMSTIKKLVRHVADNNHENGVAYAKGVFKEMMVSEEARYGITSFQKKEKPDWTSFAAKSKL</sequence>
<proteinExistence type="inferred from homology"/>
<dbReference type="Pfam" id="PF00378">
    <property type="entry name" value="ECH_1"/>
    <property type="match status" value="1"/>
</dbReference>
<dbReference type="Gene3D" id="3.90.226.10">
    <property type="entry name" value="2-enoyl-CoA Hydratase, Chain A, domain 1"/>
    <property type="match status" value="1"/>
</dbReference>
<name>A0AAE0GJE5_9CHLO</name>
<dbReference type="InterPro" id="IPR051683">
    <property type="entry name" value="Enoyl-CoA_Hydratase/Isomerase"/>
</dbReference>
<comment type="similarity">
    <text evidence="1">Belongs to the enoyl-CoA hydratase/isomerase family.</text>
</comment>
<evidence type="ECO:0000313" key="3">
    <source>
        <dbReference type="Proteomes" id="UP001190700"/>
    </source>
</evidence>
<organism evidence="2 3">
    <name type="scientific">Cymbomonas tetramitiformis</name>
    <dbReference type="NCBI Taxonomy" id="36881"/>
    <lineage>
        <taxon>Eukaryota</taxon>
        <taxon>Viridiplantae</taxon>
        <taxon>Chlorophyta</taxon>
        <taxon>Pyramimonadophyceae</taxon>
        <taxon>Pyramimonadales</taxon>
        <taxon>Pyramimonadaceae</taxon>
        <taxon>Cymbomonas</taxon>
    </lineage>
</organism>
<evidence type="ECO:0000313" key="2">
    <source>
        <dbReference type="EMBL" id="KAK3279105.1"/>
    </source>
</evidence>
<dbReference type="PANTHER" id="PTHR42964">
    <property type="entry name" value="ENOYL-COA HYDRATASE"/>
    <property type="match status" value="1"/>
</dbReference>
<dbReference type="EMBL" id="LGRX02005130">
    <property type="protein sequence ID" value="KAK3279105.1"/>
    <property type="molecule type" value="Genomic_DNA"/>
</dbReference>